<dbReference type="AlphaFoldDB" id="J5KJU1"/>
<keyword evidence="4" id="KW-0560">Oxidoreductase</keyword>
<keyword evidence="1" id="KW-0055">Arginine biosynthesis</keyword>
<proteinExistence type="predicted"/>
<dbReference type="CDD" id="cd24149">
    <property type="entry name" value="AGPR_N_ARG5_6_like"/>
    <property type="match status" value="1"/>
</dbReference>
<evidence type="ECO:0000256" key="4">
    <source>
        <dbReference type="ARBA" id="ARBA00023002"/>
    </source>
</evidence>
<dbReference type="Gene3D" id="3.30.360.10">
    <property type="entry name" value="Dihydrodipicolinate Reductase, domain 2"/>
    <property type="match status" value="1"/>
</dbReference>
<evidence type="ECO:0000313" key="7">
    <source>
        <dbReference type="Proteomes" id="UP000010116"/>
    </source>
</evidence>
<reference evidence="6 7" key="1">
    <citation type="journal article" date="2012" name="ISME J.">
        <title>Genomic insights to SAR86, an abundant and uncultivated marine bacterial lineage.</title>
        <authorList>
            <person name="Dupont C.L."/>
            <person name="Rusch D.B."/>
            <person name="Yooseph S."/>
            <person name="Lombardo M.J."/>
            <person name="Richter R.A."/>
            <person name="Valas R."/>
            <person name="Novotny M."/>
            <person name="Yee-Greenbaum J."/>
            <person name="Selengut J.D."/>
            <person name="Haft D.H."/>
            <person name="Halpern A.L."/>
            <person name="Lasken R.S."/>
            <person name="Nealson K."/>
            <person name="Friedman R."/>
            <person name="Venter J.C."/>
        </authorList>
    </citation>
    <scope>NUCLEOTIDE SEQUENCE [LARGE SCALE GENOMIC DNA]</scope>
</reference>
<evidence type="ECO:0000313" key="6">
    <source>
        <dbReference type="EMBL" id="EJP72841.1"/>
    </source>
</evidence>
<organism evidence="6 7">
    <name type="scientific">SAR86 cluster bacterium SAR86B</name>
    <dbReference type="NCBI Taxonomy" id="1123867"/>
    <lineage>
        <taxon>Bacteria</taxon>
        <taxon>Pseudomonadati</taxon>
        <taxon>Pseudomonadota</taxon>
        <taxon>Gammaproteobacteria</taxon>
        <taxon>SAR86 cluster</taxon>
    </lineage>
</organism>
<dbReference type="Pfam" id="PF22698">
    <property type="entry name" value="Semialdhyde_dhC_1"/>
    <property type="match status" value="1"/>
</dbReference>
<dbReference type="InterPro" id="IPR050085">
    <property type="entry name" value="AGPR"/>
</dbReference>
<feature type="domain" description="Semialdehyde dehydrogenase NAD-binding" evidence="5">
    <location>
        <begin position="6"/>
        <end position="123"/>
    </location>
</feature>
<evidence type="ECO:0000256" key="1">
    <source>
        <dbReference type="ARBA" id="ARBA00022571"/>
    </source>
</evidence>
<dbReference type="Proteomes" id="UP000010116">
    <property type="component" value="Unassembled WGS sequence"/>
</dbReference>
<dbReference type="Pfam" id="PF01118">
    <property type="entry name" value="Semialdhyde_dh"/>
    <property type="match status" value="1"/>
</dbReference>
<protein>
    <submittedName>
        <fullName evidence="6">N-acetyl-gamma-glutamyl-phosphate reductase</fullName>
    </submittedName>
</protein>
<accession>J5KJU1</accession>
<dbReference type="GO" id="GO:0006526">
    <property type="term" value="P:L-arginine biosynthetic process"/>
    <property type="evidence" value="ECO:0007669"/>
    <property type="project" value="UniProtKB-KW"/>
</dbReference>
<evidence type="ECO:0000256" key="3">
    <source>
        <dbReference type="ARBA" id="ARBA00022857"/>
    </source>
</evidence>
<evidence type="ECO:0000256" key="2">
    <source>
        <dbReference type="ARBA" id="ARBA00022605"/>
    </source>
</evidence>
<dbReference type="InterPro" id="IPR000534">
    <property type="entry name" value="Semialdehyde_DH_NAD-bd"/>
</dbReference>
<dbReference type="GO" id="GO:0070401">
    <property type="term" value="F:NADP+ binding"/>
    <property type="evidence" value="ECO:0007669"/>
    <property type="project" value="InterPro"/>
</dbReference>
<dbReference type="InterPro" id="IPR058924">
    <property type="entry name" value="AGPR_dimerisation_dom"/>
</dbReference>
<evidence type="ECO:0000259" key="5">
    <source>
        <dbReference type="SMART" id="SM00859"/>
    </source>
</evidence>
<dbReference type="NCBIfam" id="TIGR01850">
    <property type="entry name" value="argC"/>
    <property type="match status" value="1"/>
</dbReference>
<dbReference type="GO" id="GO:0003942">
    <property type="term" value="F:N-acetyl-gamma-glutamyl-phosphate reductase activity"/>
    <property type="evidence" value="ECO:0007669"/>
    <property type="project" value="InterPro"/>
</dbReference>
<dbReference type="InterPro" id="IPR036291">
    <property type="entry name" value="NAD(P)-bd_dom_sf"/>
</dbReference>
<keyword evidence="3" id="KW-0521">NADP</keyword>
<gene>
    <name evidence="6" type="primary">argC</name>
    <name evidence="6" type="ORF">NT02SARS_0885</name>
</gene>
<keyword evidence="2" id="KW-0028">Amino-acid biosynthesis</keyword>
<sequence>MNKKFSIVIFGGRGFVGKEIISLLNHHDHIELKKVFSSTMAGKKVSIYNRNISLSYSETCFDDLEDIDLAILALPNNKSFEYIDNLKKMYPKLMLIDLSSDQRFDSNWYYRIPEISKPSNIKYISNPGCYASAIQFAIEPIKNFIKQASCFGISGYSGAGSTPNERNDPNTLKDNILPYSLNDHLHQKEVRHHCHENISFVPHVGDFFRGINITSQIYLNKEMQIEEIIEIYKIFYNDQDLIKVSKEVPYISNIAGKSEVHIGGFCIDSSSNSLRVICVLDNLLKGAATQAIQNTNYLLGLNELTGINNE</sequence>
<dbReference type="Gene3D" id="3.40.50.720">
    <property type="entry name" value="NAD(P)-binding Rossmann-like Domain"/>
    <property type="match status" value="1"/>
</dbReference>
<dbReference type="PANTHER" id="PTHR32338:SF10">
    <property type="entry name" value="N-ACETYL-GAMMA-GLUTAMYL-PHOSPHATE REDUCTASE, CHLOROPLASTIC-RELATED"/>
    <property type="match status" value="1"/>
</dbReference>
<dbReference type="HOGENOM" id="CLU_006384_3_0_6"/>
<dbReference type="SMART" id="SM00859">
    <property type="entry name" value="Semialdhyde_dh"/>
    <property type="match status" value="1"/>
</dbReference>
<dbReference type="PANTHER" id="PTHR32338">
    <property type="entry name" value="N-ACETYL-GAMMA-GLUTAMYL-PHOSPHATE REDUCTASE, CHLOROPLASTIC-RELATED-RELATED"/>
    <property type="match status" value="1"/>
</dbReference>
<name>J5KJU1_9GAMM</name>
<dbReference type="SUPFAM" id="SSF51735">
    <property type="entry name" value="NAD(P)-binding Rossmann-fold domains"/>
    <property type="match status" value="1"/>
</dbReference>
<dbReference type="InterPro" id="IPR000706">
    <property type="entry name" value="AGPR_type-1"/>
</dbReference>
<dbReference type="EMBL" id="JH611185">
    <property type="protein sequence ID" value="EJP72841.1"/>
    <property type="molecule type" value="Genomic_DNA"/>
</dbReference>
<dbReference type="SUPFAM" id="SSF55347">
    <property type="entry name" value="Glyceraldehyde-3-phosphate dehydrogenase-like, C-terminal domain"/>
    <property type="match status" value="1"/>
</dbReference>
<dbReference type="GO" id="GO:0051287">
    <property type="term" value="F:NAD binding"/>
    <property type="evidence" value="ECO:0007669"/>
    <property type="project" value="InterPro"/>
</dbReference>